<comment type="subcellular location">
    <subcellularLocation>
        <location evidence="1 11">Cytoplasm</location>
    </subcellularLocation>
</comment>
<dbReference type="InterPro" id="IPR036621">
    <property type="entry name" value="Anticodon-bd_dom_sf"/>
</dbReference>
<dbReference type="EC" id="6.1.1.21" evidence="11"/>
<dbReference type="GO" id="GO:0005524">
    <property type="term" value="F:ATP binding"/>
    <property type="evidence" value="ECO:0007669"/>
    <property type="project" value="UniProtKB-UniRule"/>
</dbReference>
<keyword evidence="5 11" id="KW-0436">Ligase</keyword>
<dbReference type="Gene3D" id="3.30.930.10">
    <property type="entry name" value="Bira Bifunctional Protein, Domain 2"/>
    <property type="match status" value="1"/>
</dbReference>
<evidence type="ECO:0000256" key="11">
    <source>
        <dbReference type="HAMAP-Rule" id="MF_00127"/>
    </source>
</evidence>
<dbReference type="GO" id="GO:0004821">
    <property type="term" value="F:histidine-tRNA ligase activity"/>
    <property type="evidence" value="ECO:0007669"/>
    <property type="project" value="UniProtKB-UniRule"/>
</dbReference>
<comment type="similarity">
    <text evidence="2 11">Belongs to the class-II aminoacyl-tRNA synthetase family.</text>
</comment>
<dbReference type="FunFam" id="3.30.930.10:FF:000005">
    <property type="entry name" value="Histidine--tRNA ligase"/>
    <property type="match status" value="1"/>
</dbReference>
<sequence>MDIKAPKGTRDLLPQESYKWQYLENEIREITKRFNYKEIRTPMFEHTELFQRGVGDTTDVVQKEMYTFLDKGERSITLRPEGTAGAARSFIEHGLAGGPQPTKMYYLALSVFRYENPQAGRLREHHQFGVEVFGAKDATTDAEVINLAWTVLNHFGVHNLELNINSIGCPNCRPQYNAALVEYFRAREDELCETCRERLEKNPLRILDCKEEKCKKVAAGAPRIIDSLCEDCQEHFAHLQSYLSEIGIPFKINPYIVRGLDYYTKTVFEIISHEIGAQGTVCGGGRYDGLLHQIGGPEMPGVGFGMGMERLLMVMEGAGIEIPRPEELKVFLCTMGEQARTYGFGLLKRLRDAGISADMDHSARSLKAQMKYANKLQAQYAAVLGEDELNRGVIKLRNMAASEEREISLETLAEELN</sequence>
<comment type="caution">
    <text evidence="14">The sequence shown here is derived from an EMBL/GenBank/DDBJ whole genome shotgun (WGS) entry which is preliminary data.</text>
</comment>
<dbReference type="Pfam" id="PF13393">
    <property type="entry name" value="tRNA-synt_His"/>
    <property type="match status" value="1"/>
</dbReference>
<evidence type="ECO:0000256" key="8">
    <source>
        <dbReference type="ARBA" id="ARBA00022917"/>
    </source>
</evidence>
<organism evidence="14 15">
    <name type="scientific">Guopingia tenuis</name>
    <dbReference type="NCBI Taxonomy" id="2763656"/>
    <lineage>
        <taxon>Bacteria</taxon>
        <taxon>Bacillati</taxon>
        <taxon>Bacillota</taxon>
        <taxon>Clostridia</taxon>
        <taxon>Christensenellales</taxon>
        <taxon>Christensenellaceae</taxon>
        <taxon>Guopingia</taxon>
    </lineage>
</organism>
<dbReference type="InterPro" id="IPR033656">
    <property type="entry name" value="HisRS_anticodon"/>
</dbReference>
<evidence type="ECO:0000256" key="3">
    <source>
        <dbReference type="ARBA" id="ARBA00011738"/>
    </source>
</evidence>
<comment type="subunit">
    <text evidence="3 11">Homodimer.</text>
</comment>
<dbReference type="Gene3D" id="3.40.50.800">
    <property type="entry name" value="Anticodon-binding domain"/>
    <property type="match status" value="1"/>
</dbReference>
<dbReference type="GO" id="GO:0006427">
    <property type="term" value="P:histidyl-tRNA aminoacylation"/>
    <property type="evidence" value="ECO:0007669"/>
    <property type="project" value="UniProtKB-UniRule"/>
</dbReference>
<dbReference type="HAMAP" id="MF_00127">
    <property type="entry name" value="His_tRNA_synth"/>
    <property type="match status" value="1"/>
</dbReference>
<dbReference type="GO" id="GO:0016740">
    <property type="term" value="F:transferase activity"/>
    <property type="evidence" value="ECO:0007669"/>
    <property type="project" value="UniProtKB-ARBA"/>
</dbReference>
<feature type="binding site" evidence="12">
    <location>
        <position position="127"/>
    </location>
    <ligand>
        <name>L-histidine</name>
        <dbReference type="ChEBI" id="CHEBI:57595"/>
    </ligand>
</feature>
<evidence type="ECO:0000256" key="7">
    <source>
        <dbReference type="ARBA" id="ARBA00022840"/>
    </source>
</evidence>
<gene>
    <name evidence="11" type="primary">hisS</name>
    <name evidence="14" type="ORF">H8693_01985</name>
</gene>
<reference evidence="14" key="1">
    <citation type="submission" date="2020-08" db="EMBL/GenBank/DDBJ databases">
        <title>Genome public.</title>
        <authorList>
            <person name="Liu C."/>
            <person name="Sun Q."/>
        </authorList>
    </citation>
    <scope>NUCLEOTIDE SEQUENCE</scope>
    <source>
        <strain evidence="14">NSJ-63</strain>
    </source>
</reference>
<dbReference type="InterPro" id="IPR004154">
    <property type="entry name" value="Anticodon-bd"/>
</dbReference>
<evidence type="ECO:0000256" key="6">
    <source>
        <dbReference type="ARBA" id="ARBA00022741"/>
    </source>
</evidence>
<keyword evidence="9 11" id="KW-0030">Aminoacyl-tRNA synthetase</keyword>
<proteinExistence type="inferred from homology"/>
<dbReference type="PANTHER" id="PTHR43707">
    <property type="entry name" value="HISTIDYL-TRNA SYNTHETASE"/>
    <property type="match status" value="1"/>
</dbReference>
<dbReference type="PIRSF" id="PIRSF001549">
    <property type="entry name" value="His-tRNA_synth"/>
    <property type="match status" value="1"/>
</dbReference>
<evidence type="ECO:0000256" key="5">
    <source>
        <dbReference type="ARBA" id="ARBA00022598"/>
    </source>
</evidence>
<dbReference type="InterPro" id="IPR045864">
    <property type="entry name" value="aa-tRNA-synth_II/BPL/LPL"/>
</dbReference>
<dbReference type="CDD" id="cd00773">
    <property type="entry name" value="HisRS-like_core"/>
    <property type="match status" value="1"/>
</dbReference>
<dbReference type="SUPFAM" id="SSF52954">
    <property type="entry name" value="Class II aaRS ABD-related"/>
    <property type="match status" value="1"/>
</dbReference>
<dbReference type="NCBIfam" id="TIGR00442">
    <property type="entry name" value="hisS"/>
    <property type="match status" value="1"/>
</dbReference>
<evidence type="ECO:0000256" key="9">
    <source>
        <dbReference type="ARBA" id="ARBA00023146"/>
    </source>
</evidence>
<protein>
    <recommendedName>
        <fullName evidence="11">Histidine--tRNA ligase</fullName>
        <ecNumber evidence="11">6.1.1.21</ecNumber>
    </recommendedName>
    <alternativeName>
        <fullName evidence="11">Histidyl-tRNA synthetase</fullName>
        <shortName evidence="11">HisRS</shortName>
    </alternativeName>
</protein>
<keyword evidence="7 11" id="KW-0067">ATP-binding</keyword>
<evidence type="ECO:0000313" key="14">
    <source>
        <dbReference type="EMBL" id="MBC8537700.1"/>
    </source>
</evidence>
<keyword evidence="6 11" id="KW-0547">Nucleotide-binding</keyword>
<keyword evidence="15" id="KW-1185">Reference proteome</keyword>
<dbReference type="EMBL" id="JACRSS010000001">
    <property type="protein sequence ID" value="MBC8537700.1"/>
    <property type="molecule type" value="Genomic_DNA"/>
</dbReference>
<keyword evidence="8 11" id="KW-0648">Protein biosynthesis</keyword>
<evidence type="ECO:0000256" key="10">
    <source>
        <dbReference type="ARBA" id="ARBA00047639"/>
    </source>
</evidence>
<dbReference type="Proteomes" id="UP000617951">
    <property type="component" value="Unassembled WGS sequence"/>
</dbReference>
<dbReference type="CDD" id="cd00859">
    <property type="entry name" value="HisRS_anticodon"/>
    <property type="match status" value="1"/>
</dbReference>
<feature type="binding site" evidence="12">
    <location>
        <begin position="81"/>
        <end position="83"/>
    </location>
    <ligand>
        <name>L-histidine</name>
        <dbReference type="ChEBI" id="CHEBI:57595"/>
    </ligand>
</feature>
<feature type="domain" description="Aminoacyl-transfer RNA synthetases class-II family profile" evidence="13">
    <location>
        <begin position="1"/>
        <end position="323"/>
    </location>
</feature>
<comment type="catalytic activity">
    <reaction evidence="10 11">
        <text>tRNA(His) + L-histidine + ATP = L-histidyl-tRNA(His) + AMP + diphosphate + H(+)</text>
        <dbReference type="Rhea" id="RHEA:17313"/>
        <dbReference type="Rhea" id="RHEA-COMP:9665"/>
        <dbReference type="Rhea" id="RHEA-COMP:9689"/>
        <dbReference type="ChEBI" id="CHEBI:15378"/>
        <dbReference type="ChEBI" id="CHEBI:30616"/>
        <dbReference type="ChEBI" id="CHEBI:33019"/>
        <dbReference type="ChEBI" id="CHEBI:57595"/>
        <dbReference type="ChEBI" id="CHEBI:78442"/>
        <dbReference type="ChEBI" id="CHEBI:78527"/>
        <dbReference type="ChEBI" id="CHEBI:456215"/>
        <dbReference type="EC" id="6.1.1.21"/>
    </reaction>
</comment>
<name>A0A926DF07_9FIRM</name>
<feature type="binding site" evidence="12">
    <location>
        <position position="113"/>
    </location>
    <ligand>
        <name>L-histidine</name>
        <dbReference type="ChEBI" id="CHEBI:57595"/>
    </ligand>
</feature>
<dbReference type="InterPro" id="IPR041715">
    <property type="entry name" value="HisRS-like_core"/>
</dbReference>
<dbReference type="SUPFAM" id="SSF55681">
    <property type="entry name" value="Class II aaRS and biotin synthetases"/>
    <property type="match status" value="1"/>
</dbReference>
<evidence type="ECO:0000259" key="13">
    <source>
        <dbReference type="PROSITE" id="PS50862"/>
    </source>
</evidence>
<dbReference type="PROSITE" id="PS50862">
    <property type="entry name" value="AA_TRNA_LIGASE_II"/>
    <property type="match status" value="1"/>
</dbReference>
<dbReference type="GO" id="GO:0005737">
    <property type="term" value="C:cytoplasm"/>
    <property type="evidence" value="ECO:0007669"/>
    <property type="project" value="UniProtKB-SubCell"/>
</dbReference>
<dbReference type="InterPro" id="IPR015807">
    <property type="entry name" value="His-tRNA-ligase"/>
</dbReference>
<dbReference type="PANTHER" id="PTHR43707:SF1">
    <property type="entry name" value="HISTIDINE--TRNA LIGASE, MITOCHONDRIAL-RELATED"/>
    <property type="match status" value="1"/>
</dbReference>
<dbReference type="Pfam" id="PF03129">
    <property type="entry name" value="HGTP_anticodon"/>
    <property type="match status" value="1"/>
</dbReference>
<keyword evidence="4 11" id="KW-0963">Cytoplasm</keyword>
<dbReference type="GO" id="GO:0140096">
    <property type="term" value="F:catalytic activity, acting on a protein"/>
    <property type="evidence" value="ECO:0007669"/>
    <property type="project" value="UniProtKB-ARBA"/>
</dbReference>
<accession>A0A926DF07</accession>
<feature type="binding site" evidence="12">
    <location>
        <position position="258"/>
    </location>
    <ligand>
        <name>L-histidine</name>
        <dbReference type="ChEBI" id="CHEBI:57595"/>
    </ligand>
</feature>
<evidence type="ECO:0000256" key="1">
    <source>
        <dbReference type="ARBA" id="ARBA00004496"/>
    </source>
</evidence>
<evidence type="ECO:0000313" key="15">
    <source>
        <dbReference type="Proteomes" id="UP000617951"/>
    </source>
</evidence>
<evidence type="ECO:0000256" key="12">
    <source>
        <dbReference type="PIRSR" id="PIRSR001549-1"/>
    </source>
</evidence>
<feature type="binding site" evidence="12">
    <location>
        <position position="131"/>
    </location>
    <ligand>
        <name>L-histidine</name>
        <dbReference type="ChEBI" id="CHEBI:57595"/>
    </ligand>
</feature>
<dbReference type="InterPro" id="IPR006195">
    <property type="entry name" value="aa-tRNA-synth_II"/>
</dbReference>
<evidence type="ECO:0000256" key="4">
    <source>
        <dbReference type="ARBA" id="ARBA00022490"/>
    </source>
</evidence>
<feature type="binding site" evidence="12">
    <location>
        <begin position="262"/>
        <end position="263"/>
    </location>
    <ligand>
        <name>L-histidine</name>
        <dbReference type="ChEBI" id="CHEBI:57595"/>
    </ligand>
</feature>
<dbReference type="InterPro" id="IPR004516">
    <property type="entry name" value="HisRS/HisZ"/>
</dbReference>
<evidence type="ECO:0000256" key="2">
    <source>
        <dbReference type="ARBA" id="ARBA00008226"/>
    </source>
</evidence>
<dbReference type="AlphaFoldDB" id="A0A926DF07"/>